<dbReference type="PANTHER" id="PTHR11538:SF63">
    <property type="entry name" value="25S RRNA (URIDINE-N(3))-METHYLTRANSFERASE BMT5-LIKE DOMAIN-CONTAINING PROTEIN"/>
    <property type="match status" value="1"/>
</dbReference>
<dbReference type="PANTHER" id="PTHR11538">
    <property type="entry name" value="PHENYLALANYL-TRNA SYNTHETASE"/>
    <property type="match status" value="1"/>
</dbReference>
<keyword evidence="5" id="KW-1185">Reference proteome</keyword>
<dbReference type="Pfam" id="PF10354">
    <property type="entry name" value="BMT5-like"/>
    <property type="match status" value="1"/>
</dbReference>
<feature type="domain" description="Zinc knuckle CX2CX4HX4C" evidence="3">
    <location>
        <begin position="389"/>
        <end position="437"/>
    </location>
</feature>
<evidence type="ECO:0000313" key="5">
    <source>
        <dbReference type="Proteomes" id="UP000323000"/>
    </source>
</evidence>
<dbReference type="InterPro" id="IPR025836">
    <property type="entry name" value="Zn_knuckle_CX2CX4HX4C"/>
</dbReference>
<dbReference type="Pfam" id="PF14392">
    <property type="entry name" value="zf-CCHC_4"/>
    <property type="match status" value="1"/>
</dbReference>
<accession>A0A5C7IKM3</accession>
<dbReference type="EMBL" id="VAHF01000002">
    <property type="protein sequence ID" value="TXG69761.1"/>
    <property type="molecule type" value="Genomic_DNA"/>
</dbReference>
<reference evidence="5" key="1">
    <citation type="journal article" date="2019" name="Gigascience">
        <title>De novo genome assembly of the endangered Acer yangbiense, a plant species with extremely small populations endemic to Yunnan Province, China.</title>
        <authorList>
            <person name="Yang J."/>
            <person name="Wariss H.M."/>
            <person name="Tao L."/>
            <person name="Zhang R."/>
            <person name="Yun Q."/>
            <person name="Hollingsworth P."/>
            <person name="Dao Z."/>
            <person name="Luo G."/>
            <person name="Guo H."/>
            <person name="Ma Y."/>
            <person name="Sun W."/>
        </authorList>
    </citation>
    <scope>NUCLEOTIDE SEQUENCE [LARGE SCALE GENOMIC DNA]</scope>
    <source>
        <strain evidence="5">cv. Malutang</strain>
    </source>
</reference>
<evidence type="ECO:0000259" key="2">
    <source>
        <dbReference type="Pfam" id="PF10354"/>
    </source>
</evidence>
<feature type="compositionally biased region" description="Acidic residues" evidence="1">
    <location>
        <begin position="14"/>
        <end position="25"/>
    </location>
</feature>
<feature type="region of interest" description="Disordered" evidence="1">
    <location>
        <begin position="1"/>
        <end position="29"/>
    </location>
</feature>
<evidence type="ECO:0008006" key="6">
    <source>
        <dbReference type="Google" id="ProtNLM"/>
    </source>
</evidence>
<evidence type="ECO:0000256" key="1">
    <source>
        <dbReference type="SAM" id="MobiDB-lite"/>
    </source>
</evidence>
<feature type="domain" description="25S rRNA (uridine-N(3))-methyltransferase BMT5-like" evidence="2">
    <location>
        <begin position="40"/>
        <end position="206"/>
    </location>
</feature>
<comment type="caution">
    <text evidence="4">The sequence shown here is derived from an EMBL/GenBank/DDBJ whole genome shotgun (WGS) entry which is preliminary data.</text>
</comment>
<dbReference type="GO" id="GO:0005737">
    <property type="term" value="C:cytoplasm"/>
    <property type="evidence" value="ECO:0007669"/>
    <property type="project" value="TreeGrafter"/>
</dbReference>
<dbReference type="GO" id="GO:0070475">
    <property type="term" value="P:rRNA base methylation"/>
    <property type="evidence" value="ECO:0007669"/>
    <property type="project" value="InterPro"/>
</dbReference>
<dbReference type="OrthoDB" id="273345at2759"/>
<name>A0A5C7IKM3_9ROSI</name>
<gene>
    <name evidence="4" type="ORF">EZV62_004696</name>
</gene>
<dbReference type="GO" id="GO:0070042">
    <property type="term" value="F:rRNA (uridine-N3-)-methyltransferase activity"/>
    <property type="evidence" value="ECO:0007669"/>
    <property type="project" value="InterPro"/>
</dbReference>
<protein>
    <recommendedName>
        <fullName evidence="6">25S rRNA (uridine-N(3))-methyltransferase BMT5-like domain-containing protein</fullName>
    </recommendedName>
</protein>
<proteinExistence type="predicted"/>
<dbReference type="Proteomes" id="UP000323000">
    <property type="component" value="Chromosome 2"/>
</dbReference>
<dbReference type="InterPro" id="IPR019446">
    <property type="entry name" value="BMT5-like"/>
</dbReference>
<dbReference type="AlphaFoldDB" id="A0A5C7IKM3"/>
<sequence length="538" mass="60274">MDKTQEYEERREESESESSEEEETEPEKWRKHYSSKQRILLVGEGDFSFSLSLARAFGSAHNMVASSIDTQENISSKYSNGLRNVIELEERGCKVLYGVDAKEMSQHFFLKTQKFDRIIYNFPHVGFPFRENSYCQIQLNKGLVKGFLKNAKVMLKDDTGEIHVSHKEGDPYDKWELVNKAEKIGLIIHQVVPFCKQDYPGYHNKRAQGNNSDAPFPLGDCSTYKFRKLAHNGHYVAIFIRERAMAHCSSVSFTNLEKYKASPQVVLLCRVVGLLGLLSAATGFGAEATRIKDGELRCFYRANCKDLAGGPWTFNGALIVLVELSGKGEIRNMNFTISEFLVQIHRVPLLCMTKEIGHFLEGMVGIVTEVDVGDSREFLWEFLLVILRVDVSKPLRRCLRIDVLGDGEETVMVLRYERLSNHCFCSGMSSHTTRKCTNGSVTIGADECRLGLGYGHRFQNGGVGAAAYVVETDALGVVKLVNTGCATSSDIGLVIMDVLARLKTIDGSSIVTVLSLRSTLRMWKGTFRMNIRCNGSSL</sequence>
<evidence type="ECO:0000313" key="4">
    <source>
        <dbReference type="EMBL" id="TXG69761.1"/>
    </source>
</evidence>
<feature type="compositionally biased region" description="Basic and acidic residues" evidence="1">
    <location>
        <begin position="1"/>
        <end position="13"/>
    </location>
</feature>
<evidence type="ECO:0000259" key="3">
    <source>
        <dbReference type="Pfam" id="PF14392"/>
    </source>
</evidence>
<organism evidence="4 5">
    <name type="scientific">Acer yangbiense</name>
    <dbReference type="NCBI Taxonomy" id="1000413"/>
    <lineage>
        <taxon>Eukaryota</taxon>
        <taxon>Viridiplantae</taxon>
        <taxon>Streptophyta</taxon>
        <taxon>Embryophyta</taxon>
        <taxon>Tracheophyta</taxon>
        <taxon>Spermatophyta</taxon>
        <taxon>Magnoliopsida</taxon>
        <taxon>eudicotyledons</taxon>
        <taxon>Gunneridae</taxon>
        <taxon>Pentapetalae</taxon>
        <taxon>rosids</taxon>
        <taxon>malvids</taxon>
        <taxon>Sapindales</taxon>
        <taxon>Sapindaceae</taxon>
        <taxon>Hippocastanoideae</taxon>
        <taxon>Acereae</taxon>
        <taxon>Acer</taxon>
    </lineage>
</organism>